<dbReference type="Pfam" id="PF00106">
    <property type="entry name" value="adh_short"/>
    <property type="match status" value="1"/>
</dbReference>
<organism evidence="5 6">
    <name type="scientific">Malikia granosa</name>
    <dbReference type="NCBI Taxonomy" id="263067"/>
    <lineage>
        <taxon>Bacteria</taxon>
        <taxon>Pseudomonadati</taxon>
        <taxon>Pseudomonadota</taxon>
        <taxon>Betaproteobacteria</taxon>
        <taxon>Burkholderiales</taxon>
        <taxon>Comamonadaceae</taxon>
        <taxon>Malikia</taxon>
    </lineage>
</organism>
<evidence type="ECO:0000256" key="2">
    <source>
        <dbReference type="ARBA" id="ARBA00022490"/>
    </source>
</evidence>
<keyword evidence="6" id="KW-1185">Reference proteome</keyword>
<evidence type="ECO:0000313" key="6">
    <source>
        <dbReference type="Proteomes" id="UP000238589"/>
    </source>
</evidence>
<accession>A0A2S9K9W1</accession>
<dbReference type="Proteomes" id="UP000238589">
    <property type="component" value="Unassembled WGS sequence"/>
</dbReference>
<dbReference type="EMBL" id="PVLQ01000001">
    <property type="protein sequence ID" value="PRD67204.1"/>
    <property type="molecule type" value="Genomic_DNA"/>
</dbReference>
<keyword evidence="3" id="KW-0521">NADP</keyword>
<dbReference type="InterPro" id="IPR051721">
    <property type="entry name" value="Biopterin_syn/organic_redct"/>
</dbReference>
<comment type="caution">
    <text evidence="5">The sequence shown here is derived from an EMBL/GenBank/DDBJ whole genome shotgun (WGS) entry which is preliminary data.</text>
</comment>
<gene>
    <name evidence="5" type="ORF">C6P64_00100</name>
</gene>
<dbReference type="AlphaFoldDB" id="A0A2S9K9W1"/>
<dbReference type="GO" id="GO:0005737">
    <property type="term" value="C:cytoplasm"/>
    <property type="evidence" value="ECO:0007669"/>
    <property type="project" value="UniProtKB-SubCell"/>
</dbReference>
<dbReference type="RefSeq" id="WP_105746568.1">
    <property type="nucleotide sequence ID" value="NZ_PVLQ01000001.1"/>
</dbReference>
<dbReference type="PROSITE" id="PS00061">
    <property type="entry name" value="ADH_SHORT"/>
    <property type="match status" value="1"/>
</dbReference>
<evidence type="ECO:0000256" key="1">
    <source>
        <dbReference type="ARBA" id="ARBA00004496"/>
    </source>
</evidence>
<sequence length="260" mass="28196">MNTPLAQDLTILTGASRGLGLALARQLMRPGHLLLCLSRHVNPELEHEARAAGVHLEQWAQDLGDAGEAVERLERWLHSLHPPAINSATLINNAGLLPSIVPLQDCPADELVQALRVGLEAPMLLSGAFLRATQAWVDAGWQGERKLLNISSGLGRRAMAAQSPYCAAKAGLDHFSRCVALEQAQQPHGAKVVSLAPGVIATGMQVQMRDADPRRFPDRERFVELHQQGLLTSPEQAAARVLAWLERPDFGDPVVADVRD</sequence>
<keyword evidence="2" id="KW-0963">Cytoplasm</keyword>
<evidence type="ECO:0000256" key="3">
    <source>
        <dbReference type="ARBA" id="ARBA00022857"/>
    </source>
</evidence>
<dbReference type="GO" id="GO:0004757">
    <property type="term" value="F:sepiapterin reductase (NADP+) activity"/>
    <property type="evidence" value="ECO:0007669"/>
    <property type="project" value="TreeGrafter"/>
</dbReference>
<keyword evidence="4" id="KW-0560">Oxidoreductase</keyword>
<name>A0A2S9K9W1_9BURK</name>
<dbReference type="OrthoDB" id="9794387at2"/>
<dbReference type="PANTHER" id="PTHR44085:SF2">
    <property type="entry name" value="SEPIAPTERIN REDUCTASE"/>
    <property type="match status" value="1"/>
</dbReference>
<comment type="subcellular location">
    <subcellularLocation>
        <location evidence="1">Cytoplasm</location>
    </subcellularLocation>
</comment>
<dbReference type="PANTHER" id="PTHR44085">
    <property type="entry name" value="SEPIAPTERIN REDUCTASE"/>
    <property type="match status" value="1"/>
</dbReference>
<reference evidence="5 6" key="1">
    <citation type="submission" date="2018-03" db="EMBL/GenBank/DDBJ databases">
        <title>Comparative genomics illustrates the genes involved in a hyperalkaliphilic mechanisms of Serpentinomonas isolated from highly-alkaline calcium-rich serpentinized springs.</title>
        <authorList>
            <person name="Suzuki S."/>
            <person name="Ishii S."/>
            <person name="Walworth N."/>
            <person name="Bird L."/>
            <person name="Kuenen J.G."/>
            <person name="Nealson K.H."/>
        </authorList>
    </citation>
    <scope>NUCLEOTIDE SEQUENCE [LARGE SCALE GENOMIC DNA]</scope>
    <source>
        <strain evidence="5 6">P1</strain>
    </source>
</reference>
<dbReference type="PRINTS" id="PR00081">
    <property type="entry name" value="GDHRDH"/>
</dbReference>
<dbReference type="Gene3D" id="3.40.50.720">
    <property type="entry name" value="NAD(P)-binding Rossmann-like Domain"/>
    <property type="match status" value="1"/>
</dbReference>
<evidence type="ECO:0000313" key="5">
    <source>
        <dbReference type="EMBL" id="PRD67204.1"/>
    </source>
</evidence>
<dbReference type="SUPFAM" id="SSF51735">
    <property type="entry name" value="NAD(P)-binding Rossmann-fold domains"/>
    <property type="match status" value="1"/>
</dbReference>
<dbReference type="InterPro" id="IPR020904">
    <property type="entry name" value="Sc_DH/Rdtase_CS"/>
</dbReference>
<dbReference type="GO" id="GO:0006729">
    <property type="term" value="P:tetrahydrobiopterin biosynthetic process"/>
    <property type="evidence" value="ECO:0007669"/>
    <property type="project" value="TreeGrafter"/>
</dbReference>
<dbReference type="InterPro" id="IPR036291">
    <property type="entry name" value="NAD(P)-bd_dom_sf"/>
</dbReference>
<proteinExistence type="predicted"/>
<evidence type="ECO:0000256" key="4">
    <source>
        <dbReference type="ARBA" id="ARBA00023002"/>
    </source>
</evidence>
<dbReference type="InterPro" id="IPR002347">
    <property type="entry name" value="SDR_fam"/>
</dbReference>
<protein>
    <submittedName>
        <fullName evidence="5">Short-chain dehydrogenase</fullName>
    </submittedName>
</protein>